<organism evidence="6 7">
    <name type="scientific">Campylobacter sputorum subsp. sputorum</name>
    <dbReference type="NCBI Taxonomy" id="32024"/>
    <lineage>
        <taxon>Bacteria</taxon>
        <taxon>Pseudomonadati</taxon>
        <taxon>Campylobacterota</taxon>
        <taxon>Epsilonproteobacteria</taxon>
        <taxon>Campylobacterales</taxon>
        <taxon>Campylobacteraceae</taxon>
        <taxon>Campylobacter</taxon>
    </lineage>
</organism>
<feature type="binding site" evidence="5">
    <location>
        <position position="92"/>
    </location>
    <ligand>
        <name>Zn(2+)</name>
        <dbReference type="ChEBI" id="CHEBI:29105"/>
    </ligand>
</feature>
<name>A0A381DLC3_9BACT</name>
<dbReference type="HAMAP" id="MF_00213">
    <property type="entry name" value="HypA_HybF"/>
    <property type="match status" value="1"/>
</dbReference>
<dbReference type="InterPro" id="IPR000688">
    <property type="entry name" value="HypA/HybF"/>
</dbReference>
<evidence type="ECO:0000256" key="3">
    <source>
        <dbReference type="ARBA" id="ARBA00022723"/>
    </source>
</evidence>
<evidence type="ECO:0000256" key="4">
    <source>
        <dbReference type="ARBA" id="ARBA00022833"/>
    </source>
</evidence>
<accession>A0A381DLC3</accession>
<dbReference type="GO" id="GO:0016151">
    <property type="term" value="F:nickel cation binding"/>
    <property type="evidence" value="ECO:0007669"/>
    <property type="project" value="UniProtKB-UniRule"/>
</dbReference>
<sequence>MHELSIVADLVKLCEDNLKKNNATKVLKLELKIGRLSGVEAHYLKSCFDVFKAGTVCENAELIIHIQNVVIHCKECGFDTELDENNFICPKCGSNKLDVIDGEDMYLMRLEME</sequence>
<evidence type="ECO:0000313" key="6">
    <source>
        <dbReference type="EMBL" id="SUX11466.1"/>
    </source>
</evidence>
<evidence type="ECO:0000256" key="2">
    <source>
        <dbReference type="ARBA" id="ARBA00022596"/>
    </source>
</evidence>
<comment type="function">
    <text evidence="5">Involved in the maturation of [NiFe] hydrogenases. Required for nickel insertion into the metal center of the hydrogenase.</text>
</comment>
<gene>
    <name evidence="5 6" type="primary">hypA</name>
    <name evidence="6" type="ORF">NCTC12475_01692</name>
</gene>
<dbReference type="Gene3D" id="3.30.2320.80">
    <property type="match status" value="1"/>
</dbReference>
<dbReference type="InterPro" id="IPR020538">
    <property type="entry name" value="Hydgase_Ni_incorp_HypA/HybF_CS"/>
</dbReference>
<dbReference type="EMBL" id="UFVD01000001">
    <property type="protein sequence ID" value="SUX11466.1"/>
    <property type="molecule type" value="Genomic_DNA"/>
</dbReference>
<evidence type="ECO:0000256" key="5">
    <source>
        <dbReference type="HAMAP-Rule" id="MF_00213"/>
    </source>
</evidence>
<keyword evidence="7" id="KW-1185">Reference proteome</keyword>
<keyword evidence="2 5" id="KW-0533">Nickel</keyword>
<dbReference type="STRING" id="32024.GCA_000788295_00776"/>
<dbReference type="Pfam" id="PF01155">
    <property type="entry name" value="HypA"/>
    <property type="match status" value="1"/>
</dbReference>
<dbReference type="PANTHER" id="PTHR34535:SF3">
    <property type="entry name" value="HYDROGENASE MATURATION FACTOR HYPA"/>
    <property type="match status" value="1"/>
</dbReference>
<feature type="binding site" evidence="5">
    <location>
        <position position="73"/>
    </location>
    <ligand>
        <name>Zn(2+)</name>
        <dbReference type="ChEBI" id="CHEBI:29105"/>
    </ligand>
</feature>
<feature type="binding site" evidence="5">
    <location>
        <position position="2"/>
    </location>
    <ligand>
        <name>Ni(2+)</name>
        <dbReference type="ChEBI" id="CHEBI:49786"/>
    </ligand>
</feature>
<evidence type="ECO:0000313" key="7">
    <source>
        <dbReference type="Proteomes" id="UP000254920"/>
    </source>
</evidence>
<dbReference type="OrthoDB" id="9800361at2"/>
<feature type="binding site" evidence="5">
    <location>
        <position position="76"/>
    </location>
    <ligand>
        <name>Zn(2+)</name>
        <dbReference type="ChEBI" id="CHEBI:29105"/>
    </ligand>
</feature>
<dbReference type="Proteomes" id="UP000254920">
    <property type="component" value="Unassembled WGS sequence"/>
</dbReference>
<comment type="similarity">
    <text evidence="1 5">Belongs to the HypA/HybF family.</text>
</comment>
<dbReference type="AlphaFoldDB" id="A0A381DLC3"/>
<dbReference type="PROSITE" id="PS01249">
    <property type="entry name" value="HYPA"/>
    <property type="match status" value="1"/>
</dbReference>
<dbReference type="GO" id="GO:0051604">
    <property type="term" value="P:protein maturation"/>
    <property type="evidence" value="ECO:0007669"/>
    <property type="project" value="InterPro"/>
</dbReference>
<dbReference type="NCBIfam" id="TIGR00100">
    <property type="entry name" value="hypA"/>
    <property type="match status" value="1"/>
</dbReference>
<feature type="binding site" evidence="5">
    <location>
        <position position="89"/>
    </location>
    <ligand>
        <name>Zn(2+)</name>
        <dbReference type="ChEBI" id="CHEBI:29105"/>
    </ligand>
</feature>
<evidence type="ECO:0000256" key="1">
    <source>
        <dbReference type="ARBA" id="ARBA00010748"/>
    </source>
</evidence>
<dbReference type="PANTHER" id="PTHR34535">
    <property type="entry name" value="HYDROGENASE MATURATION FACTOR HYPA"/>
    <property type="match status" value="1"/>
</dbReference>
<keyword evidence="4 5" id="KW-0862">Zinc</keyword>
<dbReference type="PIRSF" id="PIRSF004761">
    <property type="entry name" value="Hydrgn_mat_HypA"/>
    <property type="match status" value="1"/>
</dbReference>
<reference evidence="6 7" key="1">
    <citation type="submission" date="2018-06" db="EMBL/GenBank/DDBJ databases">
        <authorList>
            <consortium name="Pathogen Informatics"/>
            <person name="Doyle S."/>
        </authorList>
    </citation>
    <scope>NUCLEOTIDE SEQUENCE [LARGE SCALE GENOMIC DNA]</scope>
    <source>
        <strain evidence="6 7">NCTC12475</strain>
    </source>
</reference>
<dbReference type="RefSeq" id="WP_089182189.1">
    <property type="nucleotide sequence ID" value="NZ_CP043427.1"/>
</dbReference>
<proteinExistence type="inferred from homology"/>
<dbReference type="GeneID" id="93090330"/>
<protein>
    <recommendedName>
        <fullName evidence="5">Hydrogenase maturation factor HypA</fullName>
    </recommendedName>
</protein>
<keyword evidence="3 5" id="KW-0479">Metal-binding</keyword>
<dbReference type="GO" id="GO:0008270">
    <property type="term" value="F:zinc ion binding"/>
    <property type="evidence" value="ECO:0007669"/>
    <property type="project" value="UniProtKB-UniRule"/>
</dbReference>